<dbReference type="InterPro" id="IPR015943">
    <property type="entry name" value="WD40/YVTN_repeat-like_dom_sf"/>
</dbReference>
<dbReference type="InterPro" id="IPR020472">
    <property type="entry name" value="WD40_PAC1"/>
</dbReference>
<name>A0A1R2B5S9_9CILI</name>
<dbReference type="PROSITE" id="PS50082">
    <property type="entry name" value="WD_REPEATS_2"/>
    <property type="match status" value="7"/>
</dbReference>
<evidence type="ECO:0000313" key="7">
    <source>
        <dbReference type="EMBL" id="OMJ72128.1"/>
    </source>
</evidence>
<dbReference type="SUPFAM" id="SSF50978">
    <property type="entry name" value="WD40 repeat-like"/>
    <property type="match status" value="1"/>
</dbReference>
<feature type="repeat" description="WD" evidence="5">
    <location>
        <begin position="350"/>
        <end position="391"/>
    </location>
</feature>
<proteinExistence type="predicted"/>
<dbReference type="InterPro" id="IPR019775">
    <property type="entry name" value="WD40_repeat_CS"/>
</dbReference>
<dbReference type="GO" id="GO:0005730">
    <property type="term" value="C:nucleolus"/>
    <property type="evidence" value="ECO:0007669"/>
    <property type="project" value="UniProtKB-SubCell"/>
</dbReference>
<dbReference type="Pfam" id="PF00400">
    <property type="entry name" value="WD40"/>
    <property type="match status" value="7"/>
</dbReference>
<dbReference type="Proteomes" id="UP000187209">
    <property type="component" value="Unassembled WGS sequence"/>
</dbReference>
<evidence type="ECO:0000256" key="1">
    <source>
        <dbReference type="ARBA" id="ARBA00004604"/>
    </source>
</evidence>
<evidence type="ECO:0000256" key="4">
    <source>
        <dbReference type="ARBA" id="ARBA00023242"/>
    </source>
</evidence>
<dbReference type="GO" id="GO:0000027">
    <property type="term" value="P:ribosomal large subunit assembly"/>
    <property type="evidence" value="ECO:0007669"/>
    <property type="project" value="TreeGrafter"/>
</dbReference>
<feature type="domain" description="NLE" evidence="6">
    <location>
        <begin position="7"/>
        <end position="63"/>
    </location>
</feature>
<evidence type="ECO:0000256" key="5">
    <source>
        <dbReference type="PROSITE-ProRule" id="PRU00221"/>
    </source>
</evidence>
<dbReference type="PRINTS" id="PR00319">
    <property type="entry name" value="GPROTEINB"/>
</dbReference>
<keyword evidence="4" id="KW-0539">Nucleus</keyword>
<reference evidence="7 8" key="1">
    <citation type="submission" date="2016-11" db="EMBL/GenBank/DDBJ databases">
        <title>The macronuclear genome of Stentor coeruleus: a giant cell with tiny introns.</title>
        <authorList>
            <person name="Slabodnick M."/>
            <person name="Ruby J.G."/>
            <person name="Reiff S.B."/>
            <person name="Swart E.C."/>
            <person name="Gosai S."/>
            <person name="Prabakaran S."/>
            <person name="Witkowska E."/>
            <person name="Larue G.E."/>
            <person name="Fisher S."/>
            <person name="Freeman R.M."/>
            <person name="Gunawardena J."/>
            <person name="Chu W."/>
            <person name="Stover N.A."/>
            <person name="Gregory B.D."/>
            <person name="Nowacki M."/>
            <person name="Derisi J."/>
            <person name="Roy S.W."/>
            <person name="Marshall W.F."/>
            <person name="Sood P."/>
        </authorList>
    </citation>
    <scope>NUCLEOTIDE SEQUENCE [LARGE SCALE GENOMIC DNA]</scope>
    <source>
        <strain evidence="7">WM001</strain>
    </source>
</reference>
<dbReference type="AlphaFoldDB" id="A0A1R2B5S9"/>
<comment type="subcellular location">
    <subcellularLocation>
        <location evidence="1">Nucleus</location>
        <location evidence="1">Nucleolus</location>
    </subcellularLocation>
</comment>
<dbReference type="SMART" id="SM00320">
    <property type="entry name" value="WD40"/>
    <property type="match status" value="8"/>
</dbReference>
<comment type="caution">
    <text evidence="7">The sequence shown here is derived from an EMBL/GenBank/DDBJ whole genome shotgun (WGS) entry which is preliminary data.</text>
</comment>
<keyword evidence="2 5" id="KW-0853">WD repeat</keyword>
<keyword evidence="3" id="KW-0677">Repeat</keyword>
<dbReference type="PRINTS" id="PR00320">
    <property type="entry name" value="GPROTEINBRPT"/>
</dbReference>
<dbReference type="EMBL" id="MPUH01000928">
    <property type="protein sequence ID" value="OMJ72128.1"/>
    <property type="molecule type" value="Genomic_DNA"/>
</dbReference>
<evidence type="ECO:0000256" key="3">
    <source>
        <dbReference type="ARBA" id="ARBA00022737"/>
    </source>
</evidence>
<organism evidence="7 8">
    <name type="scientific">Stentor coeruleus</name>
    <dbReference type="NCBI Taxonomy" id="5963"/>
    <lineage>
        <taxon>Eukaryota</taxon>
        <taxon>Sar</taxon>
        <taxon>Alveolata</taxon>
        <taxon>Ciliophora</taxon>
        <taxon>Postciliodesmatophora</taxon>
        <taxon>Heterotrichea</taxon>
        <taxon>Heterotrichida</taxon>
        <taxon>Stentoridae</taxon>
        <taxon>Stentor</taxon>
    </lineage>
</organism>
<feature type="repeat" description="WD" evidence="5">
    <location>
        <begin position="392"/>
        <end position="433"/>
    </location>
</feature>
<dbReference type="Gene3D" id="2.130.10.10">
    <property type="entry name" value="YVTN repeat-like/Quinoprotein amine dehydrogenase"/>
    <property type="match status" value="1"/>
</dbReference>
<protein>
    <recommendedName>
        <fullName evidence="6">NLE domain-containing protein</fullName>
    </recommendedName>
</protein>
<feature type="repeat" description="WD" evidence="5">
    <location>
        <begin position="434"/>
        <end position="467"/>
    </location>
</feature>
<feature type="repeat" description="WD" evidence="5">
    <location>
        <begin position="139"/>
        <end position="180"/>
    </location>
</feature>
<dbReference type="InterPro" id="IPR001680">
    <property type="entry name" value="WD40_rpt"/>
</dbReference>
<dbReference type="CDD" id="cd00200">
    <property type="entry name" value="WD40"/>
    <property type="match status" value="1"/>
</dbReference>
<dbReference type="PANTHER" id="PTHR19848">
    <property type="entry name" value="WD40 REPEAT PROTEIN"/>
    <property type="match status" value="1"/>
</dbReference>
<evidence type="ECO:0000256" key="2">
    <source>
        <dbReference type="ARBA" id="ARBA00022574"/>
    </source>
</evidence>
<dbReference type="PROSITE" id="PS50294">
    <property type="entry name" value="WD_REPEATS_REGION"/>
    <property type="match status" value="7"/>
</dbReference>
<feature type="repeat" description="WD" evidence="5">
    <location>
        <begin position="229"/>
        <end position="260"/>
    </location>
</feature>
<evidence type="ECO:0000259" key="6">
    <source>
        <dbReference type="Pfam" id="PF08154"/>
    </source>
</evidence>
<feature type="repeat" description="WD" evidence="5">
    <location>
        <begin position="182"/>
        <end position="228"/>
    </location>
</feature>
<dbReference type="InterPro" id="IPR012972">
    <property type="entry name" value="NLE"/>
</dbReference>
<dbReference type="PANTHER" id="PTHR19848:SF0">
    <property type="entry name" value="NOTCHLESS PROTEIN HOMOLOG 1"/>
    <property type="match status" value="1"/>
</dbReference>
<dbReference type="OrthoDB" id="10267436at2759"/>
<sequence length="467" mass="52188">MSDIRLIVQFYNGEGEPVGPQLDMPDDSTPDILQSLLNSIKESEDEYTFYLQQIEVRDTLKKAVQEASHSTEIVVPLTFHPQSLFHVAPATRATSCLEGHTESILCVQYSPNGNALATGGGDADVRIWDVDTETPYRTLKGHNNWVLFVSWSPDGKTLASAGVDGNIRLWDPETGEQKGKAINAHRKWVTSLSWEPYHRNQKCNHLASSSKDHTVKVWNTDTHNLIYSISGHTAAVTKIIWGGNGYLYTSSQDRTVKVWNSSETCVMIRELKGHGHWVNHLSCSTDFALRTGYYEPGSETQAETEEDKLETSRKRYLKLLGKGERIVSCSDDFTLFLWTPETSSTSVARMTGHQQLITQVLFSPDGHFIASASNDKSVKLWEGFTGQYLASFRSHVGAVYQISWSADSRMIASASKDSTVKIWGMKKKGLLVDLPGHADQVFALDWSPDGRKMASGGRDRILNIWRN</sequence>
<dbReference type="PROSITE" id="PS00678">
    <property type="entry name" value="WD_REPEATS_1"/>
    <property type="match status" value="2"/>
</dbReference>
<evidence type="ECO:0000313" key="8">
    <source>
        <dbReference type="Proteomes" id="UP000187209"/>
    </source>
</evidence>
<keyword evidence="8" id="KW-1185">Reference proteome</keyword>
<dbReference type="InterPro" id="IPR001632">
    <property type="entry name" value="WD40_G-protein_beta-like"/>
</dbReference>
<dbReference type="Pfam" id="PF08154">
    <property type="entry name" value="NLE"/>
    <property type="match status" value="1"/>
</dbReference>
<accession>A0A1R2B5S9</accession>
<dbReference type="InterPro" id="IPR036322">
    <property type="entry name" value="WD40_repeat_dom_sf"/>
</dbReference>
<gene>
    <name evidence="7" type="ORF">SteCoe_29511</name>
</gene>
<feature type="repeat" description="WD" evidence="5">
    <location>
        <begin position="97"/>
        <end position="138"/>
    </location>
</feature>